<evidence type="ECO:0000256" key="1">
    <source>
        <dbReference type="ARBA" id="ARBA00004418"/>
    </source>
</evidence>
<name>A0ABU5N2S0_9MICO</name>
<evidence type="ECO:0000259" key="7">
    <source>
        <dbReference type="Pfam" id="PF16889"/>
    </source>
</evidence>
<sequence length="612" mass="66504">MTSTPMLPAPEIGDTRPVSPTAPGATVPDRPGGWWHDYVCPVHGVELTQRVGDTHIGACGCRLRGEKYTGGWLALEHQAQSRRARVLARRFRATGDTADRDAAIELVESYARVYVRIAADGWSAQSEPWMLRGKLFAQALSEAQWAVGIADAALVLAGAWTPSSHVQEMFGHLAETFVDARRTLVVDRDDQRNNYTAWLDAAYRLVTLAQTTWDDHCFPAPVDDVASHMRLAVMPDGWEWEASTYYHVFVLRGYLLALRGTDPAALPDAVVDTLRRMIDVLTVIATPDGYLPALHDGPYDRVHMHREVLEICVLASGLFAETGLDRIEDWARARLGVGHDGLEDLLDGWFRGTPVAASPARRGPRRFDDAGFVVLTDDVIHAVLDAGPHGGAHGHLDKLGLYLYGRDARWQPAPGVPPYASPLRRGHYARTVAHPTVRVDGEDQCEATATVTAWDAASCTVVGMTEDAVPGVVLSRAVSLRDGLLIDLVRARTADGASRAITLGFRPGVPLTVSMDETVVSSQWRGEAATLHGSHASSRAEATLVSLPGRGPSDRPAIPATIADWSVEAADVSFLSVYRAGAPVRLRDVRFTDAGAVFRCEGDPDTDHEVRL</sequence>
<dbReference type="PANTHER" id="PTHR39210">
    <property type="entry name" value="HEPARIN-SULFATE LYASE"/>
    <property type="match status" value="1"/>
</dbReference>
<dbReference type="Gene3D" id="1.50.10.100">
    <property type="entry name" value="Chondroitin AC/alginate lyase"/>
    <property type="match status" value="1"/>
</dbReference>
<feature type="domain" description="Heparin-sulfate lyase N-terminal" evidence="7">
    <location>
        <begin position="227"/>
        <end position="301"/>
    </location>
</feature>
<comment type="subcellular location">
    <subcellularLocation>
        <location evidence="1">Periplasm</location>
    </subcellularLocation>
</comment>
<dbReference type="InterPro" id="IPR031680">
    <property type="entry name" value="Hepar_II_III_N"/>
</dbReference>
<keyword evidence="3" id="KW-0574">Periplasm</keyword>
<keyword evidence="4" id="KW-0456">Lyase</keyword>
<evidence type="ECO:0000256" key="4">
    <source>
        <dbReference type="ARBA" id="ARBA00023239"/>
    </source>
</evidence>
<reference evidence="8 9" key="1">
    <citation type="submission" date="2023-10" db="EMBL/GenBank/DDBJ databases">
        <title>Microbacterium xanthum sp. nov., isolated from seaweed.</title>
        <authorList>
            <person name="Lee S.D."/>
        </authorList>
    </citation>
    <scope>NUCLEOTIDE SEQUENCE [LARGE SCALE GENOMIC DNA]</scope>
    <source>
        <strain evidence="8 9">KCTC 19124</strain>
    </source>
</reference>
<evidence type="ECO:0000256" key="3">
    <source>
        <dbReference type="ARBA" id="ARBA00022764"/>
    </source>
</evidence>
<feature type="domain" description="Heparinase II/III-like C-terminal" evidence="6">
    <location>
        <begin position="361"/>
        <end position="452"/>
    </location>
</feature>
<evidence type="ECO:0000313" key="8">
    <source>
        <dbReference type="EMBL" id="MDZ8160384.1"/>
    </source>
</evidence>
<evidence type="ECO:0000256" key="5">
    <source>
        <dbReference type="SAM" id="MobiDB-lite"/>
    </source>
</evidence>
<dbReference type="InterPro" id="IPR008929">
    <property type="entry name" value="Chondroitin_lyas"/>
</dbReference>
<dbReference type="SUPFAM" id="SSF48230">
    <property type="entry name" value="Chondroitin AC/alginate lyase"/>
    <property type="match status" value="1"/>
</dbReference>
<dbReference type="EMBL" id="JAWJYN010000001">
    <property type="protein sequence ID" value="MDZ8160384.1"/>
    <property type="molecule type" value="Genomic_DNA"/>
</dbReference>
<evidence type="ECO:0000259" key="6">
    <source>
        <dbReference type="Pfam" id="PF07940"/>
    </source>
</evidence>
<dbReference type="Gene3D" id="2.70.98.70">
    <property type="match status" value="1"/>
</dbReference>
<gene>
    <name evidence="8" type="ORF">R2Q92_00935</name>
</gene>
<protein>
    <submittedName>
        <fullName evidence="8">Heparinase II/III family protein</fullName>
    </submittedName>
</protein>
<feature type="region of interest" description="Disordered" evidence="5">
    <location>
        <begin position="1"/>
        <end position="29"/>
    </location>
</feature>
<dbReference type="Pfam" id="PF07940">
    <property type="entry name" value="Hepar_II_III_C"/>
    <property type="match status" value="1"/>
</dbReference>
<comment type="caution">
    <text evidence="8">The sequence shown here is derived from an EMBL/GenBank/DDBJ whole genome shotgun (WGS) entry which is preliminary data.</text>
</comment>
<proteinExistence type="predicted"/>
<dbReference type="RefSeq" id="WP_194423113.1">
    <property type="nucleotide sequence ID" value="NZ_BAAAPT010000001.1"/>
</dbReference>
<dbReference type="Pfam" id="PF16889">
    <property type="entry name" value="Hepar_II_III_N"/>
    <property type="match status" value="1"/>
</dbReference>
<keyword evidence="9" id="KW-1185">Reference proteome</keyword>
<dbReference type="PANTHER" id="PTHR39210:SF1">
    <property type="entry name" value="HEPARIN-SULFATE LYASE"/>
    <property type="match status" value="1"/>
</dbReference>
<organism evidence="8 9">
    <name type="scientific">Microbacterium aquimaris</name>
    <dbReference type="NCBI Taxonomy" id="459816"/>
    <lineage>
        <taxon>Bacteria</taxon>
        <taxon>Bacillati</taxon>
        <taxon>Actinomycetota</taxon>
        <taxon>Actinomycetes</taxon>
        <taxon>Micrococcales</taxon>
        <taxon>Microbacteriaceae</taxon>
        <taxon>Microbacterium</taxon>
    </lineage>
</organism>
<evidence type="ECO:0000313" key="9">
    <source>
        <dbReference type="Proteomes" id="UP001291912"/>
    </source>
</evidence>
<keyword evidence="2" id="KW-0732">Signal</keyword>
<dbReference type="InterPro" id="IPR012480">
    <property type="entry name" value="Hepar_II_III_C"/>
</dbReference>
<evidence type="ECO:0000256" key="2">
    <source>
        <dbReference type="ARBA" id="ARBA00022729"/>
    </source>
</evidence>
<accession>A0ABU5N2S0</accession>
<dbReference type="Proteomes" id="UP001291912">
    <property type="component" value="Unassembled WGS sequence"/>
</dbReference>